<comment type="subcellular location">
    <subcellularLocation>
        <location evidence="1">Cell outer membrane</location>
    </subcellularLocation>
</comment>
<dbReference type="InterPro" id="IPR050330">
    <property type="entry name" value="Bact_OuterMem_StrucFunc"/>
</dbReference>
<protein>
    <submittedName>
        <fullName evidence="6">OmpA family protein</fullName>
    </submittedName>
</protein>
<evidence type="ECO:0000259" key="5">
    <source>
        <dbReference type="PROSITE" id="PS51123"/>
    </source>
</evidence>
<dbReference type="PROSITE" id="PS51123">
    <property type="entry name" value="OMPA_2"/>
    <property type="match status" value="1"/>
</dbReference>
<dbReference type="AlphaFoldDB" id="A0A7H9BMS7"/>
<dbReference type="InterPro" id="IPR036737">
    <property type="entry name" value="OmpA-like_sf"/>
</dbReference>
<dbReference type="PRINTS" id="PR01021">
    <property type="entry name" value="OMPADOMAIN"/>
</dbReference>
<feature type="domain" description="OmpA-like" evidence="5">
    <location>
        <begin position="178"/>
        <end position="290"/>
    </location>
</feature>
<dbReference type="GO" id="GO:0009279">
    <property type="term" value="C:cell outer membrane"/>
    <property type="evidence" value="ECO:0007669"/>
    <property type="project" value="UniProtKB-SubCell"/>
</dbReference>
<dbReference type="Gene3D" id="3.30.1330.60">
    <property type="entry name" value="OmpA-like domain"/>
    <property type="match status" value="1"/>
</dbReference>
<dbReference type="SUPFAM" id="SSF103088">
    <property type="entry name" value="OmpA-like"/>
    <property type="match status" value="1"/>
</dbReference>
<accession>A0A7H9BMS7</accession>
<feature type="region of interest" description="Disordered" evidence="4">
    <location>
        <begin position="270"/>
        <end position="290"/>
    </location>
</feature>
<proteinExistence type="predicted"/>
<evidence type="ECO:0000313" key="6">
    <source>
        <dbReference type="EMBL" id="QLG89391.1"/>
    </source>
</evidence>
<dbReference type="EMBL" id="CP058627">
    <property type="protein sequence ID" value="QLG89391.1"/>
    <property type="molecule type" value="Genomic_DNA"/>
</dbReference>
<name>A0A7H9BMS7_9NEIS</name>
<dbReference type="RefSeq" id="WP_179355986.1">
    <property type="nucleotide sequence ID" value="NZ_CP058627.1"/>
</dbReference>
<dbReference type="CDD" id="cd07185">
    <property type="entry name" value="OmpA_C-like"/>
    <property type="match status" value="1"/>
</dbReference>
<keyword evidence="7" id="KW-1185">Reference proteome</keyword>
<reference evidence="6 7" key="1">
    <citation type="submission" date="2020-07" db="EMBL/GenBank/DDBJ databases">
        <title>Complete genome sequence of Chitinibacter sp. 2T18.</title>
        <authorList>
            <person name="Bae J.-W."/>
            <person name="Choi J.-W."/>
        </authorList>
    </citation>
    <scope>NUCLEOTIDE SEQUENCE [LARGE SCALE GENOMIC DNA]</scope>
    <source>
        <strain evidence="6 7">2T18</strain>
    </source>
</reference>
<evidence type="ECO:0000313" key="7">
    <source>
        <dbReference type="Proteomes" id="UP000509597"/>
    </source>
</evidence>
<dbReference type="InterPro" id="IPR006665">
    <property type="entry name" value="OmpA-like"/>
</dbReference>
<evidence type="ECO:0000256" key="2">
    <source>
        <dbReference type="ARBA" id="ARBA00023136"/>
    </source>
</evidence>
<organism evidence="6 7">
    <name type="scientific">Chitinibacter bivalviorum</name>
    <dbReference type="NCBI Taxonomy" id="2739434"/>
    <lineage>
        <taxon>Bacteria</taxon>
        <taxon>Pseudomonadati</taxon>
        <taxon>Pseudomonadota</taxon>
        <taxon>Betaproteobacteria</taxon>
        <taxon>Neisseriales</taxon>
        <taxon>Chitinibacteraceae</taxon>
        <taxon>Chitinibacter</taxon>
    </lineage>
</organism>
<dbReference type="PRINTS" id="PR01023">
    <property type="entry name" value="NAFLGMOTY"/>
</dbReference>
<dbReference type="Gene3D" id="3.40.1520.20">
    <property type="match status" value="1"/>
</dbReference>
<dbReference type="KEGG" id="chiz:HQ393_14685"/>
<evidence type="ECO:0000256" key="4">
    <source>
        <dbReference type="SAM" id="MobiDB-lite"/>
    </source>
</evidence>
<evidence type="ECO:0000256" key="3">
    <source>
        <dbReference type="PROSITE-ProRule" id="PRU00473"/>
    </source>
</evidence>
<keyword evidence="2 3" id="KW-0472">Membrane</keyword>
<sequence length="290" mass="30654">MSLNTEEKIGLSAGLVFAALAIGAGLLSTKLLPSLNSKPAAVASASAATEQFVLGDLHMVLADGKVTITGRVADEASKNRILKPARLLWGPDHIVDQITVDATAPAFWWAARPIEIFARLKQLSAFDLKLADTGIHFSGVAGNAKLAEGIKLGASNWFKPGSAVTGNVTVTDDAQLAVWNDGVLLNESIEFATGSADVSANSHERLKEIATFLVEDGRVVRIVGHTDNTGDAAANKTLSLQRAESVRMILIQNGVKGTQLIAVGMGQEQPIADNNTETGRQKNRRIELAN</sequence>
<dbReference type="Proteomes" id="UP000509597">
    <property type="component" value="Chromosome"/>
</dbReference>
<evidence type="ECO:0000256" key="1">
    <source>
        <dbReference type="ARBA" id="ARBA00004442"/>
    </source>
</evidence>
<dbReference type="Pfam" id="PF00691">
    <property type="entry name" value="OmpA"/>
    <property type="match status" value="1"/>
</dbReference>
<dbReference type="InterPro" id="IPR006664">
    <property type="entry name" value="OMP_bac"/>
</dbReference>
<dbReference type="PANTHER" id="PTHR30329">
    <property type="entry name" value="STATOR ELEMENT OF FLAGELLAR MOTOR COMPLEX"/>
    <property type="match status" value="1"/>
</dbReference>
<dbReference type="PANTHER" id="PTHR30329:SF20">
    <property type="entry name" value="EXPORTED PROTEIN"/>
    <property type="match status" value="1"/>
</dbReference>
<gene>
    <name evidence="6" type="ORF">HQ393_14685</name>
</gene>